<dbReference type="InterPro" id="IPR006094">
    <property type="entry name" value="Oxid_FAD_bind_N"/>
</dbReference>
<dbReference type="PROSITE" id="PS00862">
    <property type="entry name" value="OX2_COVAL_FAD"/>
    <property type="match status" value="1"/>
</dbReference>
<keyword evidence="11" id="KW-1185">Reference proteome</keyword>
<accession>A0AAN7RBU4</accession>
<dbReference type="InterPro" id="IPR050432">
    <property type="entry name" value="FAD-linked_Oxidoreductases_BP"/>
</dbReference>
<dbReference type="FunFam" id="3.40.462.10:FF:000001">
    <property type="entry name" value="Cytokinin dehydrogenase 2"/>
    <property type="match status" value="1"/>
</dbReference>
<evidence type="ECO:0000259" key="9">
    <source>
        <dbReference type="PROSITE" id="PS51387"/>
    </source>
</evidence>
<dbReference type="SUPFAM" id="SSF56176">
    <property type="entry name" value="FAD-binding/transporter-associated domain-like"/>
    <property type="match status" value="1"/>
</dbReference>
<dbReference type="InterPro" id="IPR016166">
    <property type="entry name" value="FAD-bd_PCMH"/>
</dbReference>
<organism evidence="10 11">
    <name type="scientific">Trapa natans</name>
    <name type="common">Water chestnut</name>
    <dbReference type="NCBI Taxonomy" id="22666"/>
    <lineage>
        <taxon>Eukaryota</taxon>
        <taxon>Viridiplantae</taxon>
        <taxon>Streptophyta</taxon>
        <taxon>Embryophyta</taxon>
        <taxon>Tracheophyta</taxon>
        <taxon>Spermatophyta</taxon>
        <taxon>Magnoliopsida</taxon>
        <taxon>eudicotyledons</taxon>
        <taxon>Gunneridae</taxon>
        <taxon>Pentapetalae</taxon>
        <taxon>rosids</taxon>
        <taxon>malvids</taxon>
        <taxon>Myrtales</taxon>
        <taxon>Lythraceae</taxon>
        <taxon>Trapa</taxon>
    </lineage>
</organism>
<evidence type="ECO:0000256" key="8">
    <source>
        <dbReference type="SAM" id="Phobius"/>
    </source>
</evidence>
<comment type="caution">
    <text evidence="10">The sequence shown here is derived from an EMBL/GenBank/DDBJ whole genome shotgun (WGS) entry which is preliminary data.</text>
</comment>
<dbReference type="SUPFAM" id="SSF55103">
    <property type="entry name" value="FAD-linked oxidases, C-terminal domain"/>
    <property type="match status" value="1"/>
</dbReference>
<keyword evidence="6" id="KW-0560">Oxidoreductase</keyword>
<dbReference type="GO" id="GO:0019139">
    <property type="term" value="F:cytokinin dehydrogenase activity"/>
    <property type="evidence" value="ECO:0007669"/>
    <property type="project" value="UniProtKB-EC"/>
</dbReference>
<reference evidence="10 11" key="1">
    <citation type="journal article" date="2023" name="Hortic Res">
        <title>Pangenome of water caltrop reveals structural variations and asymmetric subgenome divergence after allopolyploidization.</title>
        <authorList>
            <person name="Zhang X."/>
            <person name="Chen Y."/>
            <person name="Wang L."/>
            <person name="Yuan Y."/>
            <person name="Fang M."/>
            <person name="Shi L."/>
            <person name="Lu R."/>
            <person name="Comes H.P."/>
            <person name="Ma Y."/>
            <person name="Chen Y."/>
            <person name="Huang G."/>
            <person name="Zhou Y."/>
            <person name="Zheng Z."/>
            <person name="Qiu Y."/>
        </authorList>
    </citation>
    <scope>NUCLEOTIDE SEQUENCE [LARGE SCALE GENOMIC DNA]</scope>
    <source>
        <strain evidence="10">F231</strain>
    </source>
</reference>
<comment type="catalytic activity">
    <reaction evidence="7">
        <text>N(6)-dimethylallyladenine + A + H2O = 3-methyl-2-butenal + adenine + AH2</text>
        <dbReference type="Rhea" id="RHEA:13625"/>
        <dbReference type="ChEBI" id="CHEBI:13193"/>
        <dbReference type="ChEBI" id="CHEBI:15377"/>
        <dbReference type="ChEBI" id="CHEBI:15825"/>
        <dbReference type="ChEBI" id="CHEBI:16708"/>
        <dbReference type="ChEBI" id="CHEBI:17499"/>
        <dbReference type="ChEBI" id="CHEBI:17660"/>
        <dbReference type="EC" id="1.5.99.12"/>
    </reaction>
</comment>
<comment type="cofactor">
    <cofactor evidence="1">
        <name>FAD</name>
        <dbReference type="ChEBI" id="CHEBI:57692"/>
    </cofactor>
</comment>
<dbReference type="Pfam" id="PF09265">
    <property type="entry name" value="Cytokin-bind"/>
    <property type="match status" value="1"/>
</dbReference>
<dbReference type="GO" id="GO:0009690">
    <property type="term" value="P:cytokinin metabolic process"/>
    <property type="evidence" value="ECO:0007669"/>
    <property type="project" value="InterPro"/>
</dbReference>
<evidence type="ECO:0000256" key="1">
    <source>
        <dbReference type="ARBA" id="ARBA00001974"/>
    </source>
</evidence>
<evidence type="ECO:0000256" key="4">
    <source>
        <dbReference type="ARBA" id="ARBA00022630"/>
    </source>
</evidence>
<evidence type="ECO:0000313" key="11">
    <source>
        <dbReference type="Proteomes" id="UP001346149"/>
    </source>
</evidence>
<evidence type="ECO:0000256" key="3">
    <source>
        <dbReference type="ARBA" id="ARBA00011928"/>
    </source>
</evidence>
<proteinExistence type="inferred from homology"/>
<evidence type="ECO:0000256" key="2">
    <source>
        <dbReference type="ARBA" id="ARBA00005466"/>
    </source>
</evidence>
<keyword evidence="8" id="KW-0472">Membrane</keyword>
<dbReference type="InterPro" id="IPR016167">
    <property type="entry name" value="FAD-bd_PCMH_sub1"/>
</dbReference>
<keyword evidence="4" id="KW-0285">Flavoprotein</keyword>
<dbReference type="AlphaFoldDB" id="A0AAN7RBU4"/>
<dbReference type="InterPro" id="IPR016164">
    <property type="entry name" value="FAD-linked_Oxase-like_C"/>
</dbReference>
<dbReference type="InterPro" id="IPR006093">
    <property type="entry name" value="Oxy_OxRdtase_FAD_BS"/>
</dbReference>
<evidence type="ECO:0000313" key="10">
    <source>
        <dbReference type="EMBL" id="KAK4793368.1"/>
    </source>
</evidence>
<comment type="similarity">
    <text evidence="2">Belongs to the oxygen-dependent FAD-linked oxidoreductase family.</text>
</comment>
<dbReference type="InterPro" id="IPR016169">
    <property type="entry name" value="FAD-bd_PCMH_sub2"/>
</dbReference>
<evidence type="ECO:0000256" key="7">
    <source>
        <dbReference type="ARBA" id="ARBA00048224"/>
    </source>
</evidence>
<dbReference type="Gene3D" id="3.30.43.10">
    <property type="entry name" value="Uridine Diphospho-n-acetylenolpyruvylglucosamine Reductase, domain 2"/>
    <property type="match status" value="1"/>
</dbReference>
<name>A0AAN7RBU4_TRANT</name>
<dbReference type="Pfam" id="PF01565">
    <property type="entry name" value="FAD_binding_4"/>
    <property type="match status" value="1"/>
</dbReference>
<protein>
    <recommendedName>
        <fullName evidence="3">cytokinin dehydrogenase</fullName>
        <ecNumber evidence="3">1.5.99.12</ecNumber>
    </recommendedName>
</protein>
<dbReference type="EC" id="1.5.99.12" evidence="3"/>
<dbReference type="InterPro" id="IPR036318">
    <property type="entry name" value="FAD-bd_PCMH-like_sf"/>
</dbReference>
<keyword evidence="8" id="KW-0812">Transmembrane</keyword>
<feature type="domain" description="FAD-binding PCMH-type" evidence="9">
    <location>
        <begin position="76"/>
        <end position="267"/>
    </location>
</feature>
<evidence type="ECO:0000256" key="5">
    <source>
        <dbReference type="ARBA" id="ARBA00022827"/>
    </source>
</evidence>
<dbReference type="Gene3D" id="3.30.465.10">
    <property type="match status" value="1"/>
</dbReference>
<keyword evidence="8" id="KW-1133">Transmembrane helix</keyword>
<dbReference type="GO" id="GO:0071949">
    <property type="term" value="F:FAD binding"/>
    <property type="evidence" value="ECO:0007669"/>
    <property type="project" value="InterPro"/>
</dbReference>
<feature type="transmembrane region" description="Helical" evidence="8">
    <location>
        <begin position="7"/>
        <end position="25"/>
    </location>
</feature>
<evidence type="ECO:0000256" key="6">
    <source>
        <dbReference type="ARBA" id="ARBA00023002"/>
    </source>
</evidence>
<sequence length="547" mass="61509">MEERYPISTYFIIVSIISGVISAVGKSKSYSYSGSANFLPPGLPKSLPPLPNLLADMLNSDSDSIHFASSDFGNIVRHAPVAVLRPSSLNDVISLVKSSYGSSTPFTIAARGCGHSIRGQAMAHGGVVVEMLSLREHAMNNNNRGRTVVSSVYDSHTQKNRHYVDVGGDTLWIDVLHETTEQGLTPVSWTDYLYLTVGGTLSNAGISGQTFRTGPQISNVQELDVVTGTGELLTCSPSNNSELFYAVLGGLGQFGIITRARIALEPAPTRVKWIRMLYKDFGDFTRDQERLISDNRRKQSKGLNYLEGILLVNQGSPDNWRSSFFPPSEHARILGLVKKHGIIYCLEVAMYYDDHYHDYVDKDLEDLLGGLGDIPGFRFTKDVSYVDFLNRVRPGEIQLQSQGLWDVPHPWLNLFVPRSRISDFNDGVFKNIVLRNNITTGIILVYPMNRNKWDDRMSAAIPDEEVFYTVGFLQASGFHDWQEFDQQNRQIIQFCEEAGISIKQYLPHYRTREDWAKHFGVKWCNLCQQKTQFDPKKILSPGQMIFS</sequence>
<dbReference type="PANTHER" id="PTHR13878:SF127">
    <property type="entry name" value="CYTOKININ DEHYDROGENASE 3"/>
    <property type="match status" value="1"/>
</dbReference>
<dbReference type="InterPro" id="IPR016170">
    <property type="entry name" value="Cytok_DH_C_sf"/>
</dbReference>
<dbReference type="EMBL" id="JAXQNO010000008">
    <property type="protein sequence ID" value="KAK4793368.1"/>
    <property type="molecule type" value="Genomic_DNA"/>
</dbReference>
<gene>
    <name evidence="10" type="ORF">SAY86_023803</name>
</gene>
<dbReference type="Proteomes" id="UP001346149">
    <property type="component" value="Unassembled WGS sequence"/>
</dbReference>
<dbReference type="PROSITE" id="PS51387">
    <property type="entry name" value="FAD_PCMH"/>
    <property type="match status" value="1"/>
</dbReference>
<keyword evidence="5" id="KW-0274">FAD</keyword>
<dbReference type="InterPro" id="IPR015345">
    <property type="entry name" value="Cytokinin_DH_FAD/cytokin-bd"/>
</dbReference>
<dbReference type="Gene3D" id="3.40.462.10">
    <property type="entry name" value="FAD-linked oxidases, C-terminal domain"/>
    <property type="match status" value="1"/>
</dbReference>
<dbReference type="PANTHER" id="PTHR13878">
    <property type="entry name" value="GULONOLACTONE OXIDASE"/>
    <property type="match status" value="1"/>
</dbReference>